<comment type="caution">
    <text evidence="17">The sequence shown here is derived from an EMBL/GenBank/DDBJ whole genome shotgun (WGS) entry which is preliminary data.</text>
</comment>
<keyword evidence="18" id="KW-1185">Reference proteome</keyword>
<feature type="binding site" evidence="12 13">
    <location>
        <position position="58"/>
    </location>
    <ligand>
        <name>ATP</name>
        <dbReference type="ChEBI" id="CHEBI:30616"/>
    </ligand>
</feature>
<dbReference type="GO" id="GO:0005524">
    <property type="term" value="F:ATP binding"/>
    <property type="evidence" value="ECO:0007669"/>
    <property type="project" value="UniProtKB-UniRule"/>
</dbReference>
<dbReference type="PROSITE" id="PS00469">
    <property type="entry name" value="NDPK"/>
    <property type="match status" value="1"/>
</dbReference>
<dbReference type="GO" id="GO:0006241">
    <property type="term" value="P:CTP biosynthetic process"/>
    <property type="evidence" value="ECO:0007669"/>
    <property type="project" value="UniProtKB-UniRule"/>
</dbReference>
<dbReference type="RefSeq" id="WP_106058582.1">
    <property type="nucleotide sequence ID" value="NZ_PVXQ01000004.1"/>
</dbReference>
<dbReference type="NCBIfam" id="NF001908">
    <property type="entry name" value="PRK00668.1"/>
    <property type="match status" value="1"/>
</dbReference>
<comment type="catalytic activity">
    <reaction evidence="12">
        <text>a ribonucleoside 5'-diphosphate + ATP = a ribonucleoside 5'-triphosphate + ADP</text>
        <dbReference type="Rhea" id="RHEA:18113"/>
        <dbReference type="ChEBI" id="CHEBI:30616"/>
        <dbReference type="ChEBI" id="CHEBI:57930"/>
        <dbReference type="ChEBI" id="CHEBI:61557"/>
        <dbReference type="ChEBI" id="CHEBI:456216"/>
        <dbReference type="EC" id="2.7.4.6"/>
    </reaction>
</comment>
<keyword evidence="11 12" id="KW-0546">Nucleotide metabolism</keyword>
<feature type="active site" description="Pros-phosphohistidine intermediate" evidence="12 13">
    <location>
        <position position="116"/>
    </location>
</feature>
<dbReference type="EC" id="2.7.4.6" evidence="3 12"/>
<keyword evidence="6 12" id="KW-0479">Metal-binding</keyword>
<comment type="function">
    <text evidence="12">Major role in the synthesis of nucleoside triphosphates other than ATP. The ATP gamma phosphate is transferred to the NDP beta phosphate via a ping-pong mechanism, using a phosphorylated active-site intermediate.</text>
</comment>
<comment type="cofactor">
    <cofactor evidence="1 12">
        <name>Mg(2+)</name>
        <dbReference type="ChEBI" id="CHEBI:18420"/>
    </cofactor>
</comment>
<feature type="binding site" evidence="12 13">
    <location>
        <position position="86"/>
    </location>
    <ligand>
        <name>ATP</name>
        <dbReference type="ChEBI" id="CHEBI:30616"/>
    </ligand>
</feature>
<evidence type="ECO:0000259" key="16">
    <source>
        <dbReference type="SMART" id="SM00562"/>
    </source>
</evidence>
<dbReference type="EMBL" id="PVXQ01000004">
    <property type="protein sequence ID" value="PRR83890.1"/>
    <property type="molecule type" value="Genomic_DNA"/>
</dbReference>
<reference evidence="17 18" key="1">
    <citation type="submission" date="2018-03" db="EMBL/GenBank/DDBJ databases">
        <title>Genome sequence of Clostridium vincentii DSM 10228.</title>
        <authorList>
            <person name="Poehlein A."/>
            <person name="Daniel R."/>
        </authorList>
    </citation>
    <scope>NUCLEOTIDE SEQUENCE [LARGE SCALE GENOMIC DNA]</scope>
    <source>
        <strain evidence="17 18">DSM 10228</strain>
    </source>
</reference>
<feature type="binding site" evidence="12 13">
    <location>
        <position position="113"/>
    </location>
    <ligand>
        <name>ATP</name>
        <dbReference type="ChEBI" id="CHEBI:30616"/>
    </ligand>
</feature>
<name>A0A2T0BJ39_9CLOT</name>
<feature type="binding site" evidence="12 13">
    <location>
        <position position="92"/>
    </location>
    <ligand>
        <name>ATP</name>
        <dbReference type="ChEBI" id="CHEBI:30616"/>
    </ligand>
</feature>
<dbReference type="GO" id="GO:0006183">
    <property type="term" value="P:GTP biosynthetic process"/>
    <property type="evidence" value="ECO:0007669"/>
    <property type="project" value="UniProtKB-UniRule"/>
</dbReference>
<dbReference type="Proteomes" id="UP000239471">
    <property type="component" value="Unassembled WGS sequence"/>
</dbReference>
<feature type="binding site" evidence="12 13">
    <location>
        <position position="103"/>
    </location>
    <ligand>
        <name>ATP</name>
        <dbReference type="ChEBI" id="CHEBI:30616"/>
    </ligand>
</feature>
<keyword evidence="10 12" id="KW-0460">Magnesium</keyword>
<evidence type="ECO:0000256" key="11">
    <source>
        <dbReference type="ARBA" id="ARBA00023080"/>
    </source>
</evidence>
<dbReference type="OrthoDB" id="9801161at2"/>
<dbReference type="PANTHER" id="PTHR11349">
    <property type="entry name" value="NUCLEOSIDE DIPHOSPHATE KINASE"/>
    <property type="match status" value="1"/>
</dbReference>
<protein>
    <recommendedName>
        <fullName evidence="4 12">Nucleoside diphosphate kinase</fullName>
        <shortName evidence="12">NDK</shortName>
        <shortName evidence="12">NDP kinase</shortName>
        <ecNumber evidence="3 12">2.7.4.6</ecNumber>
    </recommendedName>
    <alternativeName>
        <fullName evidence="12">Nucleoside-2-P kinase</fullName>
    </alternativeName>
</protein>
<dbReference type="InterPro" id="IPR034907">
    <property type="entry name" value="NDK-like_dom"/>
</dbReference>
<proteinExistence type="inferred from homology"/>
<keyword evidence="12" id="KW-0963">Cytoplasm</keyword>
<evidence type="ECO:0000256" key="6">
    <source>
        <dbReference type="ARBA" id="ARBA00022723"/>
    </source>
</evidence>
<evidence type="ECO:0000256" key="3">
    <source>
        <dbReference type="ARBA" id="ARBA00012966"/>
    </source>
</evidence>
<comment type="subcellular location">
    <subcellularLocation>
        <location evidence="12">Cytoplasm</location>
    </subcellularLocation>
</comment>
<dbReference type="InterPro" id="IPR001564">
    <property type="entry name" value="Nucleoside_diP_kinase"/>
</dbReference>
<dbReference type="CDD" id="cd04413">
    <property type="entry name" value="NDPk_I"/>
    <property type="match status" value="1"/>
</dbReference>
<gene>
    <name evidence="17" type="primary">ndkA</name>
    <name evidence="12" type="synonym">ndk</name>
    <name evidence="17" type="ORF">CLVI_05440</name>
</gene>
<dbReference type="GO" id="GO:0004550">
    <property type="term" value="F:nucleoside diphosphate kinase activity"/>
    <property type="evidence" value="ECO:0007669"/>
    <property type="project" value="UniProtKB-UniRule"/>
</dbReference>
<dbReference type="PROSITE" id="PS51374">
    <property type="entry name" value="NDPK_LIKE"/>
    <property type="match status" value="1"/>
</dbReference>
<evidence type="ECO:0000256" key="5">
    <source>
        <dbReference type="ARBA" id="ARBA00022679"/>
    </source>
</evidence>
<evidence type="ECO:0000256" key="13">
    <source>
        <dbReference type="PROSITE-ProRule" id="PRU00706"/>
    </source>
</evidence>
<keyword evidence="5 12" id="KW-0808">Transferase</keyword>
<dbReference type="PRINTS" id="PR01243">
    <property type="entry name" value="NUCDPKINASE"/>
</dbReference>
<dbReference type="SMART" id="SM00562">
    <property type="entry name" value="NDK"/>
    <property type="match status" value="1"/>
</dbReference>
<dbReference type="GO" id="GO:0006228">
    <property type="term" value="P:UTP biosynthetic process"/>
    <property type="evidence" value="ECO:0007669"/>
    <property type="project" value="UniProtKB-UniRule"/>
</dbReference>
<organism evidence="17 18">
    <name type="scientific">Clostridium vincentii</name>
    <dbReference type="NCBI Taxonomy" id="52704"/>
    <lineage>
        <taxon>Bacteria</taxon>
        <taxon>Bacillati</taxon>
        <taxon>Bacillota</taxon>
        <taxon>Clostridia</taxon>
        <taxon>Eubacteriales</taxon>
        <taxon>Clostridiaceae</taxon>
        <taxon>Clostridium</taxon>
    </lineage>
</organism>
<evidence type="ECO:0000256" key="10">
    <source>
        <dbReference type="ARBA" id="ARBA00022842"/>
    </source>
</evidence>
<dbReference type="FunFam" id="3.30.70.141:FF:000003">
    <property type="entry name" value="Nucleoside diphosphate kinase"/>
    <property type="match status" value="1"/>
</dbReference>
<dbReference type="GO" id="GO:0046872">
    <property type="term" value="F:metal ion binding"/>
    <property type="evidence" value="ECO:0007669"/>
    <property type="project" value="UniProtKB-KW"/>
</dbReference>
<evidence type="ECO:0000256" key="12">
    <source>
        <dbReference type="HAMAP-Rule" id="MF_00451"/>
    </source>
</evidence>
<dbReference type="AlphaFoldDB" id="A0A2T0BJ39"/>
<comment type="catalytic activity">
    <reaction evidence="12 15">
        <text>a 2'-deoxyribonucleoside 5'-diphosphate + ATP = a 2'-deoxyribonucleoside 5'-triphosphate + ADP</text>
        <dbReference type="Rhea" id="RHEA:44640"/>
        <dbReference type="ChEBI" id="CHEBI:30616"/>
        <dbReference type="ChEBI" id="CHEBI:61560"/>
        <dbReference type="ChEBI" id="CHEBI:73316"/>
        <dbReference type="ChEBI" id="CHEBI:456216"/>
        <dbReference type="EC" id="2.7.4.6"/>
    </reaction>
</comment>
<dbReference type="InterPro" id="IPR023005">
    <property type="entry name" value="Nucleoside_diP_kinase_AS"/>
</dbReference>
<accession>A0A2T0BJ39</accession>
<evidence type="ECO:0000256" key="8">
    <source>
        <dbReference type="ARBA" id="ARBA00022777"/>
    </source>
</evidence>
<feature type="domain" description="Nucleoside diphosphate kinase-like" evidence="16">
    <location>
        <begin position="2"/>
        <end position="134"/>
    </location>
</feature>
<dbReference type="Gene3D" id="3.30.70.141">
    <property type="entry name" value="Nucleoside diphosphate kinase-like domain"/>
    <property type="match status" value="1"/>
</dbReference>
<evidence type="ECO:0000256" key="1">
    <source>
        <dbReference type="ARBA" id="ARBA00001946"/>
    </source>
</evidence>
<dbReference type="GO" id="GO:0005737">
    <property type="term" value="C:cytoplasm"/>
    <property type="evidence" value="ECO:0007669"/>
    <property type="project" value="UniProtKB-SubCell"/>
</dbReference>
<evidence type="ECO:0000256" key="2">
    <source>
        <dbReference type="ARBA" id="ARBA00008142"/>
    </source>
</evidence>
<keyword evidence="9 12" id="KW-0067">ATP-binding</keyword>
<evidence type="ECO:0000256" key="4">
    <source>
        <dbReference type="ARBA" id="ARBA00017632"/>
    </source>
</evidence>
<dbReference type="Pfam" id="PF00334">
    <property type="entry name" value="NDK"/>
    <property type="match status" value="1"/>
</dbReference>
<keyword evidence="12" id="KW-0597">Phosphoprotein</keyword>
<evidence type="ECO:0000256" key="7">
    <source>
        <dbReference type="ARBA" id="ARBA00022741"/>
    </source>
</evidence>
<comment type="subunit">
    <text evidence="12">Homotetramer.</text>
</comment>
<keyword evidence="7 12" id="KW-0547">Nucleotide-binding</keyword>
<evidence type="ECO:0000256" key="15">
    <source>
        <dbReference type="RuleBase" id="RU004013"/>
    </source>
</evidence>
<keyword evidence="8 12" id="KW-0418">Kinase</keyword>
<evidence type="ECO:0000256" key="14">
    <source>
        <dbReference type="RuleBase" id="RU004011"/>
    </source>
</evidence>
<evidence type="ECO:0000256" key="9">
    <source>
        <dbReference type="ARBA" id="ARBA00022840"/>
    </source>
</evidence>
<feature type="binding site" evidence="12 13">
    <location>
        <position position="10"/>
    </location>
    <ligand>
        <name>ATP</name>
        <dbReference type="ChEBI" id="CHEBI:30616"/>
    </ligand>
</feature>
<dbReference type="HAMAP" id="MF_00451">
    <property type="entry name" value="NDP_kinase"/>
    <property type="match status" value="1"/>
</dbReference>
<evidence type="ECO:0000313" key="18">
    <source>
        <dbReference type="Proteomes" id="UP000239471"/>
    </source>
</evidence>
<evidence type="ECO:0000313" key="17">
    <source>
        <dbReference type="EMBL" id="PRR83890.1"/>
    </source>
</evidence>
<comment type="similarity">
    <text evidence="2 12 13 14">Belongs to the NDK family.</text>
</comment>
<sequence length="134" mass="15254">MRERSLILIKPDAVERNLIGQIINCYEEVGLKVMAMRMENITEEVASKHYAEHKGKAFYDELIKYITRSPLCAIILEGKDAISKIRQLNGHTNPAKAEDGTIRKYFGVNLTENCVHASDSVETAKREIAMWFPN</sequence>
<dbReference type="SUPFAM" id="SSF54919">
    <property type="entry name" value="Nucleoside diphosphate kinase, NDK"/>
    <property type="match status" value="1"/>
</dbReference>
<dbReference type="InterPro" id="IPR036850">
    <property type="entry name" value="NDK-like_dom_sf"/>
</dbReference>